<dbReference type="SMART" id="SM00220">
    <property type="entry name" value="S_TKc"/>
    <property type="match status" value="1"/>
</dbReference>
<dbReference type="EMBL" id="CAVNYO010000059">
    <property type="protein sequence ID" value="CAK5264519.1"/>
    <property type="molecule type" value="Genomic_DNA"/>
</dbReference>
<accession>A0AAD2JVM7</accession>
<proteinExistence type="predicted"/>
<keyword evidence="3" id="KW-1185">Reference proteome</keyword>
<dbReference type="GO" id="GO:0004672">
    <property type="term" value="F:protein kinase activity"/>
    <property type="evidence" value="ECO:0007669"/>
    <property type="project" value="InterPro"/>
</dbReference>
<dbReference type="InterPro" id="IPR000719">
    <property type="entry name" value="Prot_kinase_dom"/>
</dbReference>
<comment type="caution">
    <text evidence="2">The sequence shown here is derived from an EMBL/GenBank/DDBJ whole genome shotgun (WGS) entry which is preliminary data.</text>
</comment>
<name>A0AAD2JVM7_9AGAR</name>
<feature type="domain" description="Protein kinase" evidence="1">
    <location>
        <begin position="1"/>
        <end position="257"/>
    </location>
</feature>
<evidence type="ECO:0000313" key="3">
    <source>
        <dbReference type="Proteomes" id="UP001295794"/>
    </source>
</evidence>
<evidence type="ECO:0000259" key="1">
    <source>
        <dbReference type="PROSITE" id="PS50011"/>
    </source>
</evidence>
<dbReference type="Pfam" id="PF00069">
    <property type="entry name" value="Pkinase"/>
    <property type="match status" value="1"/>
</dbReference>
<organism evidence="2 3">
    <name type="scientific">Mycena citricolor</name>
    <dbReference type="NCBI Taxonomy" id="2018698"/>
    <lineage>
        <taxon>Eukaryota</taxon>
        <taxon>Fungi</taxon>
        <taxon>Dikarya</taxon>
        <taxon>Basidiomycota</taxon>
        <taxon>Agaricomycotina</taxon>
        <taxon>Agaricomycetes</taxon>
        <taxon>Agaricomycetidae</taxon>
        <taxon>Agaricales</taxon>
        <taxon>Marasmiineae</taxon>
        <taxon>Mycenaceae</taxon>
        <taxon>Mycena</taxon>
    </lineage>
</organism>
<dbReference type="PROSITE" id="PS50011">
    <property type="entry name" value="PROTEIN_KINASE_DOM"/>
    <property type="match status" value="1"/>
</dbReference>
<protein>
    <recommendedName>
        <fullName evidence="1">Protein kinase domain-containing protein</fullName>
    </recommendedName>
</protein>
<dbReference type="Proteomes" id="UP001295794">
    <property type="component" value="Unassembled WGS sequence"/>
</dbReference>
<dbReference type="SUPFAM" id="SSF56112">
    <property type="entry name" value="Protein kinase-like (PK-like)"/>
    <property type="match status" value="1"/>
</dbReference>
<evidence type="ECO:0000313" key="2">
    <source>
        <dbReference type="EMBL" id="CAK5264519.1"/>
    </source>
</evidence>
<dbReference type="InterPro" id="IPR011009">
    <property type="entry name" value="Kinase-like_dom_sf"/>
</dbReference>
<sequence length="337" mass="38161">MSDTLDLGAPFSAWPEDTPWPLPLGYEMLKQSNEISVRKFSGKTRTLVCKQPDPPDTSAMAREIQIVQQAGDCSVSYLGRYYHERQQQVRGLIMPFESAIVPSAIETRAERVALIHELCDLTRRFHSRGLVHGDIKPDNLLRCSDGTLRFCDFGNSCFAGDEHLTAGPTMSYETAMRFRAVVEMPPTVEEDYHSLAMTIWELYTGGNDFWIEGIYFRGGCSDDETYDLVRDCIELGRCPDMRRIDDSNVAKLILKYLSLGPSVEDVDVQTRIMCYQKTYRLRNCRCVPECTIARKFTCMTCEEAQPPPMVCPRLYVEPFMRDPAVSSPSCTCSASSK</sequence>
<dbReference type="AlphaFoldDB" id="A0AAD2JVM7"/>
<dbReference type="GO" id="GO:0005524">
    <property type="term" value="F:ATP binding"/>
    <property type="evidence" value="ECO:0007669"/>
    <property type="project" value="InterPro"/>
</dbReference>
<dbReference type="Gene3D" id="1.10.510.10">
    <property type="entry name" value="Transferase(Phosphotransferase) domain 1"/>
    <property type="match status" value="1"/>
</dbReference>
<gene>
    <name evidence="2" type="ORF">MYCIT1_LOCUS4753</name>
</gene>
<reference evidence="2" key="1">
    <citation type="submission" date="2023-11" db="EMBL/GenBank/DDBJ databases">
        <authorList>
            <person name="De Vega J J."/>
            <person name="De Vega J J."/>
        </authorList>
    </citation>
    <scope>NUCLEOTIDE SEQUENCE</scope>
</reference>